<reference evidence="1" key="2">
    <citation type="submission" date="2025-08" db="UniProtKB">
        <authorList>
            <consortium name="Ensembl"/>
        </authorList>
    </citation>
    <scope>IDENTIFICATION</scope>
</reference>
<reference evidence="1 2" key="1">
    <citation type="submission" date="2018-11" db="EMBL/GenBank/DDBJ databases">
        <title>Haplotype-resolved cattle genomes.</title>
        <authorList>
            <person name="Low W.Y."/>
            <person name="Tearle R."/>
            <person name="Bickhart D.M."/>
            <person name="Rosen B.D."/>
            <person name="Koren S."/>
            <person name="Rhie A."/>
            <person name="Hiendleder S."/>
            <person name="Phillippy A.M."/>
            <person name="Smith T.P.L."/>
            <person name="Williams J.L."/>
        </authorList>
    </citation>
    <scope>NUCLEOTIDE SEQUENCE [LARGE SCALE GENOMIC DNA]</scope>
</reference>
<evidence type="ECO:0000313" key="1">
    <source>
        <dbReference type="Ensembl" id="ENSBIXP00000033580.1"/>
    </source>
</evidence>
<dbReference type="AlphaFoldDB" id="A0A4W2E9R5"/>
<sequence length="72" mass="8201">MLKVKVEKSDLKLAWIRTKLDALLQCLPKNSYMGGEHLDEEAWKTHLDAHSKDCCIIVTPGKSHLPIFCHSK</sequence>
<reference evidence="1" key="3">
    <citation type="submission" date="2025-09" db="UniProtKB">
        <authorList>
            <consortium name="Ensembl"/>
        </authorList>
    </citation>
    <scope>IDENTIFICATION</scope>
</reference>
<protein>
    <submittedName>
        <fullName evidence="1">Uncharacterized protein</fullName>
    </submittedName>
</protein>
<evidence type="ECO:0000313" key="2">
    <source>
        <dbReference type="Proteomes" id="UP000314981"/>
    </source>
</evidence>
<keyword evidence="2" id="KW-1185">Reference proteome</keyword>
<proteinExistence type="predicted"/>
<dbReference type="STRING" id="30522.A0A4W2E9R5"/>
<organism evidence="1 2">
    <name type="scientific">Bos indicus x Bos taurus</name>
    <name type="common">Hybrid cattle</name>
    <dbReference type="NCBI Taxonomy" id="30522"/>
    <lineage>
        <taxon>Eukaryota</taxon>
        <taxon>Metazoa</taxon>
        <taxon>Chordata</taxon>
        <taxon>Craniata</taxon>
        <taxon>Vertebrata</taxon>
        <taxon>Euteleostomi</taxon>
        <taxon>Mammalia</taxon>
        <taxon>Eutheria</taxon>
        <taxon>Laurasiatheria</taxon>
        <taxon>Artiodactyla</taxon>
        <taxon>Ruminantia</taxon>
        <taxon>Pecora</taxon>
        <taxon>Bovidae</taxon>
        <taxon>Bovinae</taxon>
        <taxon>Bos</taxon>
    </lineage>
</organism>
<accession>A0A4W2E9R5</accession>
<dbReference type="Ensembl" id="ENSBIXT00000020171.1">
    <property type="protein sequence ID" value="ENSBIXP00000033580.1"/>
    <property type="gene ID" value="ENSBIXG00000016404.1"/>
</dbReference>
<dbReference type="Proteomes" id="UP000314981">
    <property type="component" value="Chromosome 20"/>
</dbReference>
<dbReference type="OMA" id="AWIRTKL"/>
<name>A0A4W2E9R5_BOBOX</name>